<comment type="function">
    <text evidence="4">IF-3 binds to the 30S ribosomal subunit and shifts the equilibrium between 70S ribosomes and their 50S and 30S subunits in favor of the free subunits, thus enhancing the availability of 30S subunits on which protein synthesis initiation begins.</text>
</comment>
<dbReference type="InterPro" id="IPR001288">
    <property type="entry name" value="Translation_initiation_fac_3"/>
</dbReference>
<sequence length="172" mass="19486">MYIGKFYRLNHNITAKTVRLIDQNSKQVGIVSLEEALKKAEEESLDLVEIAKEAKPPVVKIVDFKKFKYTEAKKDRAARKKTKEIDTKEIWLSPTISEHDLDIRLSRAKGFLLVGDRVKLTVKFAGRQITHPELAYNILNKSLDILSPVGEKGSEPKMAGRALSMNIKPVKK</sequence>
<keyword evidence="3 4" id="KW-0648">Protein biosynthesis</keyword>
<comment type="caution">
    <text evidence="8">The sequence shown here is derived from an EMBL/GenBank/DDBJ whole genome shotgun (WGS) entry which is preliminary data.</text>
</comment>
<dbReference type="GO" id="GO:0003743">
    <property type="term" value="F:translation initiation factor activity"/>
    <property type="evidence" value="ECO:0007669"/>
    <property type="project" value="UniProtKB-UniRule"/>
</dbReference>
<protein>
    <recommendedName>
        <fullName evidence="4 5">Translation initiation factor IF-3</fullName>
    </recommendedName>
</protein>
<dbReference type="InterPro" id="IPR019815">
    <property type="entry name" value="Translation_initiation_fac_3_C"/>
</dbReference>
<dbReference type="InterPro" id="IPR036788">
    <property type="entry name" value="T_IF-3_C_sf"/>
</dbReference>
<comment type="subunit">
    <text evidence="4">Monomer.</text>
</comment>
<evidence type="ECO:0000259" key="7">
    <source>
        <dbReference type="Pfam" id="PF05198"/>
    </source>
</evidence>
<feature type="domain" description="Translation initiation factor 3 C-terminal" evidence="6">
    <location>
        <begin position="85"/>
        <end position="169"/>
    </location>
</feature>
<dbReference type="GO" id="GO:0043022">
    <property type="term" value="F:ribosome binding"/>
    <property type="evidence" value="ECO:0007669"/>
    <property type="project" value="TreeGrafter"/>
</dbReference>
<proteinExistence type="inferred from homology"/>
<gene>
    <name evidence="4" type="primary">infC</name>
    <name evidence="8" type="ORF">A3A57_01665</name>
</gene>
<comment type="subcellular location">
    <subcellularLocation>
        <location evidence="4">Cytoplasm</location>
    </subcellularLocation>
</comment>
<dbReference type="GO" id="GO:0005829">
    <property type="term" value="C:cytosol"/>
    <property type="evidence" value="ECO:0007669"/>
    <property type="project" value="TreeGrafter"/>
</dbReference>
<dbReference type="SUPFAM" id="SSF55200">
    <property type="entry name" value="Translation initiation factor IF3, C-terminal domain"/>
    <property type="match status" value="1"/>
</dbReference>
<dbReference type="Pfam" id="PF00707">
    <property type="entry name" value="IF3_C"/>
    <property type="match status" value="1"/>
</dbReference>
<accession>A0A1G1WV47</accession>
<dbReference type="EMBL" id="MHDA01000030">
    <property type="protein sequence ID" value="OGY31563.1"/>
    <property type="molecule type" value="Genomic_DNA"/>
</dbReference>
<evidence type="ECO:0000256" key="2">
    <source>
        <dbReference type="ARBA" id="ARBA00022540"/>
    </source>
</evidence>
<feature type="domain" description="Translation initiation factor 3 N-terminal" evidence="7">
    <location>
        <begin position="10"/>
        <end position="78"/>
    </location>
</feature>
<evidence type="ECO:0000259" key="6">
    <source>
        <dbReference type="Pfam" id="PF00707"/>
    </source>
</evidence>
<dbReference type="HAMAP" id="MF_00080">
    <property type="entry name" value="IF_3"/>
    <property type="match status" value="1"/>
</dbReference>
<dbReference type="GO" id="GO:0032790">
    <property type="term" value="P:ribosome disassembly"/>
    <property type="evidence" value="ECO:0007669"/>
    <property type="project" value="TreeGrafter"/>
</dbReference>
<dbReference type="Gene3D" id="3.10.20.80">
    <property type="entry name" value="Translation initiation factor 3 (IF-3), N-terminal domain"/>
    <property type="match status" value="1"/>
</dbReference>
<dbReference type="InterPro" id="IPR036787">
    <property type="entry name" value="T_IF-3_N_sf"/>
</dbReference>
<dbReference type="SUPFAM" id="SSF54364">
    <property type="entry name" value="Translation initiation factor IF3, N-terminal domain"/>
    <property type="match status" value="1"/>
</dbReference>
<keyword evidence="2 4" id="KW-0396">Initiation factor</keyword>
<dbReference type="AlphaFoldDB" id="A0A1G1WV47"/>
<dbReference type="PANTHER" id="PTHR10938">
    <property type="entry name" value="TRANSLATION INITIATION FACTOR IF-3"/>
    <property type="match status" value="1"/>
</dbReference>
<dbReference type="Proteomes" id="UP000179279">
    <property type="component" value="Unassembled WGS sequence"/>
</dbReference>
<dbReference type="GO" id="GO:0016020">
    <property type="term" value="C:membrane"/>
    <property type="evidence" value="ECO:0007669"/>
    <property type="project" value="TreeGrafter"/>
</dbReference>
<reference evidence="8 9" key="1">
    <citation type="journal article" date="2016" name="Nat. Commun.">
        <title>Thousands of microbial genomes shed light on interconnected biogeochemical processes in an aquifer system.</title>
        <authorList>
            <person name="Anantharaman K."/>
            <person name="Brown C.T."/>
            <person name="Hug L.A."/>
            <person name="Sharon I."/>
            <person name="Castelle C.J."/>
            <person name="Probst A.J."/>
            <person name="Thomas B.C."/>
            <person name="Singh A."/>
            <person name="Wilkins M.J."/>
            <person name="Karaoz U."/>
            <person name="Brodie E.L."/>
            <person name="Williams K.H."/>
            <person name="Hubbard S.S."/>
            <person name="Banfield J.F."/>
        </authorList>
    </citation>
    <scope>NUCLEOTIDE SEQUENCE [LARGE SCALE GENOMIC DNA]</scope>
</reference>
<dbReference type="PANTHER" id="PTHR10938:SF0">
    <property type="entry name" value="TRANSLATION INITIATION FACTOR IF-3, MITOCHONDRIAL"/>
    <property type="match status" value="1"/>
</dbReference>
<evidence type="ECO:0000256" key="5">
    <source>
        <dbReference type="NCBIfam" id="TIGR00168"/>
    </source>
</evidence>
<name>A0A1G1WV47_9BACT</name>
<organism evidence="8 9">
    <name type="scientific">Candidatus Woykebacteria bacterium RIFCSPLOWO2_01_FULL_41_12</name>
    <dbReference type="NCBI Taxonomy" id="1802604"/>
    <lineage>
        <taxon>Bacteria</taxon>
        <taxon>Candidatus Woykeibacteriota</taxon>
    </lineage>
</organism>
<dbReference type="NCBIfam" id="TIGR00168">
    <property type="entry name" value="infC"/>
    <property type="match status" value="1"/>
</dbReference>
<comment type="similarity">
    <text evidence="1 4">Belongs to the IF-3 family.</text>
</comment>
<evidence type="ECO:0000313" key="8">
    <source>
        <dbReference type="EMBL" id="OGY31563.1"/>
    </source>
</evidence>
<dbReference type="Gene3D" id="3.30.110.10">
    <property type="entry name" value="Translation initiation factor 3 (IF-3), C-terminal domain"/>
    <property type="match status" value="1"/>
</dbReference>
<dbReference type="Pfam" id="PF05198">
    <property type="entry name" value="IF3_N"/>
    <property type="match status" value="1"/>
</dbReference>
<dbReference type="InterPro" id="IPR019814">
    <property type="entry name" value="Translation_initiation_fac_3_N"/>
</dbReference>
<evidence type="ECO:0000313" key="9">
    <source>
        <dbReference type="Proteomes" id="UP000179279"/>
    </source>
</evidence>
<evidence type="ECO:0000256" key="1">
    <source>
        <dbReference type="ARBA" id="ARBA00005439"/>
    </source>
</evidence>
<keyword evidence="4" id="KW-0963">Cytoplasm</keyword>
<evidence type="ECO:0000256" key="3">
    <source>
        <dbReference type="ARBA" id="ARBA00022917"/>
    </source>
</evidence>
<evidence type="ECO:0000256" key="4">
    <source>
        <dbReference type="HAMAP-Rule" id="MF_00080"/>
    </source>
</evidence>